<name>A0A120EVT4_XANCT</name>
<sequence>MSESRSAARAACRYRGEGRFRWNLSMPVSVSRPLALLALAAAITLPLPPAAHAAAPAAPTQHVPGVYRQAIGRLRVTALFDGTVPLPRAQLSNLDGDAIARLLDHR</sequence>
<proteinExistence type="predicted"/>
<protein>
    <submittedName>
        <fullName evidence="1">Uncharacterized protein</fullName>
    </submittedName>
</protein>
<evidence type="ECO:0000313" key="2">
    <source>
        <dbReference type="Proteomes" id="UP000055854"/>
    </source>
</evidence>
<accession>A0A120EVT4</accession>
<comment type="caution">
    <text evidence="1">The sequence shown here is derived from an EMBL/GenBank/DDBJ whole genome shotgun (WGS) entry which is preliminary data.</text>
</comment>
<gene>
    <name evidence="1" type="ORF">ATB53_05795</name>
</gene>
<evidence type="ECO:0000313" key="1">
    <source>
        <dbReference type="EMBL" id="KWV11782.1"/>
    </source>
</evidence>
<organism evidence="1 2">
    <name type="scientific">Xanthomonas campestris pv. translucens</name>
    <dbReference type="NCBI Taxonomy" id="343"/>
    <lineage>
        <taxon>Bacteria</taxon>
        <taxon>Pseudomonadati</taxon>
        <taxon>Pseudomonadota</taxon>
        <taxon>Gammaproteobacteria</taxon>
        <taxon>Lysobacterales</taxon>
        <taxon>Lysobacteraceae</taxon>
        <taxon>Xanthomonas</taxon>
        <taxon>Xanthomonas translucens group</taxon>
    </lineage>
</organism>
<dbReference type="EMBL" id="LNTA01000260">
    <property type="protein sequence ID" value="KWV11782.1"/>
    <property type="molecule type" value="Genomic_DNA"/>
</dbReference>
<reference evidence="1 2" key="1">
    <citation type="submission" date="2015-11" db="EMBL/GenBank/DDBJ databases">
        <title>Long Read and Single Molecule DNA Sequencing Simplifies Genome Assembly and TAL Effector Gene Analysis of Xanthomonas translucens.</title>
        <authorList>
            <person name="Peng Z."/>
            <person name="Hu Y."/>
            <person name="Xie J."/>
            <person name="Potnis N."/>
            <person name="Akhunova A."/>
            <person name="Jones J."/>
            <person name="Liu Z."/>
            <person name="White F."/>
            <person name="Liu S."/>
        </authorList>
    </citation>
    <scope>NUCLEOTIDE SEQUENCE [LARGE SCALE GENOMIC DNA]</scope>
    <source>
        <strain evidence="1 2">B1</strain>
    </source>
</reference>
<dbReference type="AlphaFoldDB" id="A0A120EVT4"/>
<dbReference type="Proteomes" id="UP000055854">
    <property type="component" value="Unassembled WGS sequence"/>
</dbReference>